<keyword evidence="1" id="KW-0812">Transmembrane</keyword>
<evidence type="ECO:0000256" key="1">
    <source>
        <dbReference type="SAM" id="Phobius"/>
    </source>
</evidence>
<keyword evidence="1" id="KW-1133">Transmembrane helix</keyword>
<dbReference type="Proteomes" id="UP000271603">
    <property type="component" value="Chromosome"/>
</dbReference>
<dbReference type="RefSeq" id="WP_156484028.1">
    <property type="nucleotide sequence ID" value="NZ_CAMIPJ010000003.1"/>
</dbReference>
<evidence type="ECO:0000313" key="4">
    <source>
        <dbReference type="Proteomes" id="UP000271603"/>
    </source>
</evidence>
<feature type="transmembrane region" description="Helical" evidence="1">
    <location>
        <begin position="27"/>
        <end position="44"/>
    </location>
</feature>
<dbReference type="EMBL" id="LR134155">
    <property type="protein sequence ID" value="VEA72276.1"/>
    <property type="molecule type" value="Genomic_DNA"/>
</dbReference>
<dbReference type="AlphaFoldDB" id="A0A447QQH4"/>
<dbReference type="Proteomes" id="UP000307968">
    <property type="component" value="Chromosome"/>
</dbReference>
<dbReference type="EMBL" id="LR590463">
    <property type="protein sequence ID" value="VTP60857.1"/>
    <property type="molecule type" value="Genomic_DNA"/>
</dbReference>
<organism evidence="2 4">
    <name type="scientific">Serratia rubidaea</name>
    <name type="common">Serratia marinorubra</name>
    <dbReference type="NCBI Taxonomy" id="61652"/>
    <lineage>
        <taxon>Bacteria</taxon>
        <taxon>Pseudomonadati</taxon>
        <taxon>Pseudomonadota</taxon>
        <taxon>Gammaproteobacteria</taxon>
        <taxon>Enterobacterales</taxon>
        <taxon>Yersiniaceae</taxon>
        <taxon>Serratia</taxon>
    </lineage>
</organism>
<dbReference type="KEGG" id="srz:AXX16_4004"/>
<proteinExistence type="predicted"/>
<gene>
    <name evidence="3" type="ORF">NCTC12971_01350</name>
    <name evidence="2" type="ORF">NCTC9419_03874</name>
</gene>
<accession>A0A447QQH4</accession>
<reference evidence="2 4" key="1">
    <citation type="submission" date="2018-12" db="EMBL/GenBank/DDBJ databases">
        <authorList>
            <consortium name="Pathogen Informatics"/>
        </authorList>
    </citation>
    <scope>NUCLEOTIDE SEQUENCE [LARGE SCALE GENOMIC DNA]</scope>
    <source>
        <strain evidence="3 5">NCTC12971</strain>
        <strain evidence="2 4">NCTC9419</strain>
    </source>
</reference>
<evidence type="ECO:0000313" key="3">
    <source>
        <dbReference type="EMBL" id="VTP60857.1"/>
    </source>
</evidence>
<dbReference type="GeneID" id="61764616"/>
<sequence>MRFFIGFLIIMSPILWLTDTLGKFAIIAWLANGVILTCIAKYIVNSKPKEYDEDQDVF</sequence>
<keyword evidence="1" id="KW-0472">Membrane</keyword>
<name>A0A447QQH4_SERRU</name>
<evidence type="ECO:0000313" key="5">
    <source>
        <dbReference type="Proteomes" id="UP000307968"/>
    </source>
</evidence>
<protein>
    <submittedName>
        <fullName evidence="2">Uncharacterized protein</fullName>
    </submittedName>
</protein>
<evidence type="ECO:0000313" key="2">
    <source>
        <dbReference type="EMBL" id="VEA72276.1"/>
    </source>
</evidence>